<accession>C6E3Q1</accession>
<protein>
    <submittedName>
        <fullName evidence="2">Uncharacterized protein</fullName>
    </submittedName>
</protein>
<proteinExistence type="predicted"/>
<dbReference type="KEGG" id="gem:GM21_1255"/>
<sequence>MPDLRSLGMVGTDTASTPRTLSQLYEHHARREGIAEKVLAGKRLNINEKEEIYRLLTGRKPKDSTKKGRPSTVDRDFMLAVDYLHLRDGKRTDLLRLHLAEKHGLLKNDKKYRENTFYLAVNRGIQELQRFATHWLEQFYSGNFEFFGKVDTDKIKHHAERMEMALRRIENYRKPTSPKKLAK</sequence>
<dbReference type="HOGENOM" id="CLU_1473187_0_0_7"/>
<feature type="region of interest" description="Disordered" evidence="1">
    <location>
        <begin position="1"/>
        <end position="20"/>
    </location>
</feature>
<dbReference type="EMBL" id="CP001661">
    <property type="protein sequence ID" value="ACT17316.1"/>
    <property type="molecule type" value="Genomic_DNA"/>
</dbReference>
<name>C6E3Q1_GEOSM</name>
<dbReference type="STRING" id="443144.GM21_1255"/>
<organism evidence="2">
    <name type="scientific">Geobacter sp. (strain M21)</name>
    <dbReference type="NCBI Taxonomy" id="443144"/>
    <lineage>
        <taxon>Bacteria</taxon>
        <taxon>Pseudomonadati</taxon>
        <taxon>Thermodesulfobacteriota</taxon>
        <taxon>Desulfuromonadia</taxon>
        <taxon>Geobacterales</taxon>
        <taxon>Geobacteraceae</taxon>
        <taxon>Geobacter</taxon>
    </lineage>
</organism>
<evidence type="ECO:0000313" key="2">
    <source>
        <dbReference type="EMBL" id="ACT17316.1"/>
    </source>
</evidence>
<evidence type="ECO:0000256" key="1">
    <source>
        <dbReference type="SAM" id="MobiDB-lite"/>
    </source>
</evidence>
<gene>
    <name evidence="2" type="ordered locus">GM21_1255</name>
</gene>
<dbReference type="AlphaFoldDB" id="C6E3Q1"/>
<reference evidence="2" key="1">
    <citation type="submission" date="2009-07" db="EMBL/GenBank/DDBJ databases">
        <title>Complete sequence of Geobacter sp. M21.</title>
        <authorList>
            <consortium name="US DOE Joint Genome Institute"/>
            <person name="Lucas S."/>
            <person name="Copeland A."/>
            <person name="Lapidus A."/>
            <person name="Glavina del Rio T."/>
            <person name="Dalin E."/>
            <person name="Tice H."/>
            <person name="Bruce D."/>
            <person name="Goodwin L."/>
            <person name="Pitluck S."/>
            <person name="Saunders E."/>
            <person name="Brettin T."/>
            <person name="Detter J.C."/>
            <person name="Han C."/>
            <person name="Larimer F."/>
            <person name="Land M."/>
            <person name="Hauser L."/>
            <person name="Kyrpides N."/>
            <person name="Ovchinnikova G."/>
            <person name="Lovley D."/>
        </authorList>
    </citation>
    <scope>NUCLEOTIDE SEQUENCE [LARGE SCALE GENOMIC DNA]</scope>
    <source>
        <strain evidence="2">M21</strain>
    </source>
</reference>